<sequence length="81" mass="9066">MNNVDRFILTALKADALPDSFSLEQVQALIGSAMEHYADKQSELDEERIRNLRSALHKIEETTTDTVAGLAARHARLIDDD</sequence>
<dbReference type="EMBL" id="CP047261">
    <property type="protein sequence ID" value="QHF00659.1"/>
    <property type="molecule type" value="Genomic_DNA"/>
</dbReference>
<protein>
    <submittedName>
        <fullName evidence="1">Uncharacterized protein</fullName>
    </submittedName>
</protein>
<dbReference type="Proteomes" id="UP000003811">
    <property type="component" value="Plasmid pPma4326F"/>
</dbReference>
<geneLocation type="plasmid" evidence="1 2">
    <name>pPma4326F</name>
</geneLocation>
<dbReference type="AlphaFoldDB" id="A0A8T8CAS9"/>
<evidence type="ECO:0000313" key="2">
    <source>
        <dbReference type="Proteomes" id="UP000003811"/>
    </source>
</evidence>
<evidence type="ECO:0000313" key="1">
    <source>
        <dbReference type="EMBL" id="QHF00659.1"/>
    </source>
</evidence>
<name>A0A8T8CAS9_PSEYM</name>
<dbReference type="RefSeq" id="WP_007250533.1">
    <property type="nucleotide sequence ID" value="NZ_CP047261.1"/>
</dbReference>
<keyword evidence="1" id="KW-0614">Plasmid</keyword>
<organism evidence="1 2">
    <name type="scientific">Pseudomonas syringae pv. maculicola str. ES4326</name>
    <dbReference type="NCBI Taxonomy" id="629265"/>
    <lineage>
        <taxon>Bacteria</taxon>
        <taxon>Pseudomonadati</taxon>
        <taxon>Pseudomonadota</taxon>
        <taxon>Gammaproteobacteria</taxon>
        <taxon>Pseudomonadales</taxon>
        <taxon>Pseudomonadaceae</taxon>
        <taxon>Pseudomonas</taxon>
    </lineage>
</organism>
<reference evidence="1 2" key="1">
    <citation type="journal article" date="2011" name="PLoS Pathog.">
        <title>Dynamic evolution of pathogenicity revealed by sequencing and comparative genomics of 19 Pseudomonas syringae isolates.</title>
        <authorList>
            <person name="Baltrus D.A."/>
            <person name="Nishimura M.T."/>
            <person name="Romanchuk A."/>
            <person name="Chang J.H."/>
            <person name="Mukhtar M.S."/>
            <person name="Cherkis K."/>
            <person name="Roach J."/>
            <person name="Grant S.R."/>
            <person name="Jones C.D."/>
            <person name="Dangl J.L."/>
        </authorList>
    </citation>
    <scope>NUCLEOTIDE SEQUENCE [LARGE SCALE GENOMIC DNA]</scope>
    <source>
        <strain evidence="1 2">ES4326</strain>
    </source>
</reference>
<proteinExistence type="predicted"/>
<accession>A0A8T8CAS9</accession>
<gene>
    <name evidence="1" type="ORF">PMA4326_029625</name>
</gene>